<feature type="region of interest" description="Disordered" evidence="2">
    <location>
        <begin position="108"/>
        <end position="149"/>
    </location>
</feature>
<sequence>MSLYQLGISPLSPLHRQLSSPLSSRSFSPRDSDPRDDDAAGEHGRTDEDAVPEDFGGSGDEDEDGLTQDSRDVLVDRLNDLVQRLTGGALQDESISALHAKVDEMEKVLAGRKGAGRPPQESRRPRRLTRPRSLHFGGPPELTDELDPFGIVSPSWFVPQLYSQDSTLSSVMAEQQQQQQKDSSPPHDVGGVAKELSAPAQVSSLPSQEKPPAEAGAQPKISSEVAERIVEEAERLYAEMAEVVKSLQDRREESDHLHGLFIEREERAAQRIIQLEGRVAELEEEVQESESELRFLRLQLKAIEVQSLEYMPPDADPELVQSIQNWKSDWASLHRKWTERRSGGSHEGESFTTTMSSPGLR</sequence>
<feature type="region of interest" description="Disordered" evidence="2">
    <location>
        <begin position="1"/>
        <end position="71"/>
    </location>
</feature>
<organism evidence="3 4">
    <name type="scientific">Pleurostoma richardsiae</name>
    <dbReference type="NCBI Taxonomy" id="41990"/>
    <lineage>
        <taxon>Eukaryota</taxon>
        <taxon>Fungi</taxon>
        <taxon>Dikarya</taxon>
        <taxon>Ascomycota</taxon>
        <taxon>Pezizomycotina</taxon>
        <taxon>Sordariomycetes</taxon>
        <taxon>Sordariomycetidae</taxon>
        <taxon>Calosphaeriales</taxon>
        <taxon>Pleurostomataceae</taxon>
        <taxon>Pleurostoma</taxon>
    </lineage>
</organism>
<comment type="caution">
    <text evidence="3">The sequence shown here is derived from an EMBL/GenBank/DDBJ whole genome shotgun (WGS) entry which is preliminary data.</text>
</comment>
<dbReference type="AlphaFoldDB" id="A0AA38RB38"/>
<feature type="coiled-coil region" evidence="1">
    <location>
        <begin position="230"/>
        <end position="306"/>
    </location>
</feature>
<keyword evidence="1" id="KW-0175">Coiled coil</keyword>
<evidence type="ECO:0000256" key="1">
    <source>
        <dbReference type="SAM" id="Coils"/>
    </source>
</evidence>
<proteinExistence type="predicted"/>
<dbReference type="EMBL" id="JANBVO010000024">
    <property type="protein sequence ID" value="KAJ9141887.1"/>
    <property type="molecule type" value="Genomic_DNA"/>
</dbReference>
<keyword evidence="4" id="KW-1185">Reference proteome</keyword>
<evidence type="ECO:0000313" key="4">
    <source>
        <dbReference type="Proteomes" id="UP001174694"/>
    </source>
</evidence>
<accession>A0AA38RB38</accession>
<feature type="region of interest" description="Disordered" evidence="2">
    <location>
        <begin position="338"/>
        <end position="361"/>
    </location>
</feature>
<reference evidence="3" key="1">
    <citation type="submission" date="2022-07" db="EMBL/GenBank/DDBJ databases">
        <title>Fungi with potential for degradation of polypropylene.</title>
        <authorList>
            <person name="Gostincar C."/>
        </authorList>
    </citation>
    <scope>NUCLEOTIDE SEQUENCE</scope>
    <source>
        <strain evidence="3">EXF-13308</strain>
    </source>
</reference>
<protein>
    <submittedName>
        <fullName evidence="3">Uncharacterized protein</fullName>
    </submittedName>
</protein>
<evidence type="ECO:0000313" key="3">
    <source>
        <dbReference type="EMBL" id="KAJ9141887.1"/>
    </source>
</evidence>
<dbReference type="Proteomes" id="UP001174694">
    <property type="component" value="Unassembled WGS sequence"/>
</dbReference>
<feature type="compositionally biased region" description="Polar residues" evidence="2">
    <location>
        <begin position="350"/>
        <end position="361"/>
    </location>
</feature>
<feature type="compositionally biased region" description="Basic residues" evidence="2">
    <location>
        <begin position="124"/>
        <end position="133"/>
    </location>
</feature>
<name>A0AA38RB38_9PEZI</name>
<feature type="compositionally biased region" description="Basic and acidic residues" evidence="2">
    <location>
        <begin position="28"/>
        <end position="48"/>
    </location>
</feature>
<gene>
    <name evidence="3" type="ORF">NKR23_g7564</name>
</gene>
<evidence type="ECO:0000256" key="2">
    <source>
        <dbReference type="SAM" id="MobiDB-lite"/>
    </source>
</evidence>
<feature type="compositionally biased region" description="Basic and acidic residues" evidence="2">
    <location>
        <begin position="339"/>
        <end position="349"/>
    </location>
</feature>
<feature type="region of interest" description="Disordered" evidence="2">
    <location>
        <begin position="167"/>
        <end position="224"/>
    </location>
</feature>
<feature type="compositionally biased region" description="Low complexity" evidence="2">
    <location>
        <begin position="9"/>
        <end position="27"/>
    </location>
</feature>